<evidence type="ECO:0000313" key="2">
    <source>
        <dbReference type="EMBL" id="CAK7215307.1"/>
    </source>
</evidence>
<evidence type="ECO:0000256" key="1">
    <source>
        <dbReference type="ARBA" id="ARBA00023004"/>
    </source>
</evidence>
<keyword evidence="2" id="KW-0456">Lyase</keyword>
<gene>
    <name evidence="2" type="primary">LYS4_1</name>
    <name evidence="2" type="ORF">SCUCBS95973_002437</name>
</gene>
<dbReference type="EC" id="4.2.1.36" evidence="2"/>
<keyword evidence="3" id="KW-1185">Reference proteome</keyword>
<dbReference type="EMBL" id="CAWUHB010000009">
    <property type="protein sequence ID" value="CAK7215307.1"/>
    <property type="molecule type" value="Genomic_DNA"/>
</dbReference>
<sequence>MPESCLGWWLSRQDARVRQAAANDGFPSVVPSTPQTLTKKLVQRCSIGLPAGKKVKSGDYITLQPHHCMTHDSSWPVSLKVMSIGTSEIHDNRQVVCTIDHDVQNKTKSNLK</sequence>
<accession>A0ABP0B6U3</accession>
<organism evidence="2 3">
    <name type="scientific">Sporothrix curviconia</name>
    <dbReference type="NCBI Taxonomy" id="1260050"/>
    <lineage>
        <taxon>Eukaryota</taxon>
        <taxon>Fungi</taxon>
        <taxon>Dikarya</taxon>
        <taxon>Ascomycota</taxon>
        <taxon>Pezizomycotina</taxon>
        <taxon>Sordariomycetes</taxon>
        <taxon>Sordariomycetidae</taxon>
        <taxon>Ophiostomatales</taxon>
        <taxon>Ophiostomataceae</taxon>
        <taxon>Sporothrix</taxon>
    </lineage>
</organism>
<dbReference type="PANTHER" id="PTHR43822">
    <property type="entry name" value="HOMOACONITASE, MITOCHONDRIAL-RELATED"/>
    <property type="match status" value="1"/>
</dbReference>
<dbReference type="SUPFAM" id="SSF53732">
    <property type="entry name" value="Aconitase iron-sulfur domain"/>
    <property type="match status" value="1"/>
</dbReference>
<dbReference type="InterPro" id="IPR036008">
    <property type="entry name" value="Aconitase_4Fe-4S_dom"/>
</dbReference>
<proteinExistence type="predicted"/>
<reference evidence="2 3" key="1">
    <citation type="submission" date="2024-01" db="EMBL/GenBank/DDBJ databases">
        <authorList>
            <person name="Allen C."/>
            <person name="Tagirdzhanova G."/>
        </authorList>
    </citation>
    <scope>NUCLEOTIDE SEQUENCE [LARGE SCALE GENOMIC DNA]</scope>
</reference>
<name>A0ABP0B6U3_9PEZI</name>
<dbReference type="InterPro" id="IPR050067">
    <property type="entry name" value="IPM_dehydratase_rel_enz"/>
</dbReference>
<dbReference type="InterPro" id="IPR015931">
    <property type="entry name" value="Acnase/IPM_dHydase_lsu_aba_1/3"/>
</dbReference>
<dbReference type="GO" id="GO:0004409">
    <property type="term" value="F:homoaconitate hydratase activity"/>
    <property type="evidence" value="ECO:0007669"/>
    <property type="project" value="UniProtKB-EC"/>
</dbReference>
<protein>
    <submittedName>
        <fullName evidence="2">Mitochondrial Homoaconitase</fullName>
        <ecNumber evidence="2">4.2.1.36</ecNumber>
    </submittedName>
</protein>
<dbReference type="Proteomes" id="UP001642405">
    <property type="component" value="Unassembled WGS sequence"/>
</dbReference>
<keyword evidence="1" id="KW-0408">Iron</keyword>
<dbReference type="PANTHER" id="PTHR43822:SF2">
    <property type="entry name" value="HOMOACONITASE, MITOCHONDRIAL"/>
    <property type="match status" value="1"/>
</dbReference>
<evidence type="ECO:0000313" key="3">
    <source>
        <dbReference type="Proteomes" id="UP001642405"/>
    </source>
</evidence>
<comment type="caution">
    <text evidence="2">The sequence shown here is derived from an EMBL/GenBank/DDBJ whole genome shotgun (WGS) entry which is preliminary data.</text>
</comment>
<dbReference type="Gene3D" id="3.30.499.10">
    <property type="entry name" value="Aconitase, domain 3"/>
    <property type="match status" value="1"/>
</dbReference>